<reference evidence="1 2" key="1">
    <citation type="submission" date="2020-06" db="EMBL/GenBank/DDBJ databases">
        <authorList>
            <person name="Criscuolo A."/>
        </authorList>
    </citation>
    <scope>NUCLEOTIDE SEQUENCE [LARGE SCALE GENOMIC DNA]</scope>
    <source>
        <strain evidence="2">CIP 110025</strain>
    </source>
</reference>
<evidence type="ECO:0000313" key="1">
    <source>
        <dbReference type="EMBL" id="CAD0004416.1"/>
    </source>
</evidence>
<gene>
    <name evidence="1" type="ORF">FLACHUCJ7_01850</name>
</gene>
<dbReference type="Proteomes" id="UP000556700">
    <property type="component" value="Unassembled WGS sequence"/>
</dbReference>
<accession>A0A6V6YYD1</accession>
<keyword evidence="2" id="KW-1185">Reference proteome</keyword>
<comment type="caution">
    <text evidence="1">The sequence shown here is derived from an EMBL/GenBank/DDBJ whole genome shotgun (WGS) entry which is preliminary data.</text>
</comment>
<protein>
    <submittedName>
        <fullName evidence="1">Uncharacterized protein</fullName>
    </submittedName>
</protein>
<dbReference type="EMBL" id="CAIJDO010000130">
    <property type="protein sequence ID" value="CAD0004416.1"/>
    <property type="molecule type" value="Genomic_DNA"/>
</dbReference>
<dbReference type="RefSeq" id="WP_031457078.1">
    <property type="nucleotide sequence ID" value="NZ_CAIJDO010000130.1"/>
</dbReference>
<sequence>MINSNISEQEAKARLDFLDIINSFLFEDVPVKIKGEIQYRKREILKDGEKICISQERAAIRDFLSYKKGEIDKKQVRNYKVSDKIEDKINTCVIIIKQTNWLKTFKRQYY</sequence>
<organism evidence="1 2">
    <name type="scientific">Flavobacterium chungangense</name>
    <dbReference type="NCBI Taxonomy" id="554283"/>
    <lineage>
        <taxon>Bacteria</taxon>
        <taxon>Pseudomonadati</taxon>
        <taxon>Bacteroidota</taxon>
        <taxon>Flavobacteriia</taxon>
        <taxon>Flavobacteriales</taxon>
        <taxon>Flavobacteriaceae</taxon>
        <taxon>Flavobacterium</taxon>
    </lineage>
</organism>
<evidence type="ECO:0000313" key="2">
    <source>
        <dbReference type="Proteomes" id="UP000556700"/>
    </source>
</evidence>
<dbReference type="AlphaFoldDB" id="A0A6V6YYD1"/>
<name>A0A6V6YYD1_9FLAO</name>
<proteinExistence type="predicted"/>